<dbReference type="RefSeq" id="WP_160359724.1">
    <property type="nucleotide sequence ID" value="NZ_WSRQ01000023.1"/>
</dbReference>
<evidence type="ECO:0000313" key="1">
    <source>
        <dbReference type="EMBL" id="MVX64893.1"/>
    </source>
</evidence>
<comment type="caution">
    <text evidence="1">The sequence shown here is derived from an EMBL/GenBank/DDBJ whole genome shotgun (WGS) entry which is preliminary data.</text>
</comment>
<sequence>MSTTGVYGFIKNGVEKIGYNHCDSYLYDLGANIAKFINETTKEEMEEIFEKIILVDDSIEATEEQIKKCEKWFLPMTDEKKSTWYNLIRLAQGNLNLHKEGELEYMFNGKDMYANYKYIINLDNNEFEIYETDLETEEEKVIGIYQLDKVTESDIQELYKIRLEEKERIALVRKEEKEKMLSEKVKELSQDEEFIKYYHNELSSQREKFERFLDMGGIKSLVDVIESRVDVKELNKITDEKEKEKILLEKTEEIYRLMVFNKCISKYTGITL</sequence>
<dbReference type="AlphaFoldDB" id="A0A964RNL9"/>
<reference evidence="1" key="1">
    <citation type="submission" date="2019-12" db="EMBL/GenBank/DDBJ databases">
        <title>Microbes associate with the intestines of laboratory mice.</title>
        <authorList>
            <person name="Navarre W."/>
            <person name="Wong E."/>
        </authorList>
    </citation>
    <scope>NUCLEOTIDE SEQUENCE</scope>
    <source>
        <strain evidence="1">NM79_F5</strain>
    </source>
</reference>
<dbReference type="EMBL" id="WSRQ01000023">
    <property type="protein sequence ID" value="MVX64893.1"/>
    <property type="molecule type" value="Genomic_DNA"/>
</dbReference>
<evidence type="ECO:0000313" key="2">
    <source>
        <dbReference type="Proteomes" id="UP000656077"/>
    </source>
</evidence>
<proteinExistence type="predicted"/>
<dbReference type="Proteomes" id="UP000656077">
    <property type="component" value="Unassembled WGS sequence"/>
</dbReference>
<protein>
    <submittedName>
        <fullName evidence="1">Uncharacterized protein</fullName>
    </submittedName>
</protein>
<gene>
    <name evidence="1" type="ORF">GKZ28_14440</name>
</gene>
<accession>A0A964RNL9</accession>
<organism evidence="1 2">
    <name type="scientific">Clostridium chromiireducens</name>
    <dbReference type="NCBI Taxonomy" id="225345"/>
    <lineage>
        <taxon>Bacteria</taxon>
        <taxon>Bacillati</taxon>
        <taxon>Bacillota</taxon>
        <taxon>Clostridia</taxon>
        <taxon>Eubacteriales</taxon>
        <taxon>Clostridiaceae</taxon>
        <taxon>Clostridium</taxon>
    </lineage>
</organism>
<name>A0A964RNL9_9CLOT</name>